<gene>
    <name evidence="1" type="ORF">DICVIV_06633</name>
</gene>
<sequence>MTSYNDMTLIDIHKKERYIRCCRHFQWVSLRCDSRPPTVTGGRHTYVRRSPQDISLPYPGWPNSRYNY</sequence>
<organism evidence="1 2">
    <name type="scientific">Dictyocaulus viviparus</name>
    <name type="common">Bovine lungworm</name>
    <dbReference type="NCBI Taxonomy" id="29172"/>
    <lineage>
        <taxon>Eukaryota</taxon>
        <taxon>Metazoa</taxon>
        <taxon>Ecdysozoa</taxon>
        <taxon>Nematoda</taxon>
        <taxon>Chromadorea</taxon>
        <taxon>Rhabditida</taxon>
        <taxon>Rhabditina</taxon>
        <taxon>Rhabditomorpha</taxon>
        <taxon>Strongyloidea</taxon>
        <taxon>Metastrongylidae</taxon>
        <taxon>Dictyocaulus</taxon>
    </lineage>
</organism>
<dbReference type="AlphaFoldDB" id="A0A0D8XTZ1"/>
<proteinExistence type="predicted"/>
<name>A0A0D8XTZ1_DICVI</name>
<reference evidence="1 2" key="1">
    <citation type="submission" date="2013-11" db="EMBL/GenBank/DDBJ databases">
        <title>Draft genome of the bovine lungworm Dictyocaulus viviparus.</title>
        <authorList>
            <person name="Mitreva M."/>
        </authorList>
    </citation>
    <scope>NUCLEOTIDE SEQUENCE [LARGE SCALE GENOMIC DNA]</scope>
    <source>
        <strain evidence="1 2">HannoverDv2000</strain>
    </source>
</reference>
<dbReference type="EMBL" id="KN716314">
    <property type="protein sequence ID" value="KJH47277.1"/>
    <property type="molecule type" value="Genomic_DNA"/>
</dbReference>
<keyword evidence="2" id="KW-1185">Reference proteome</keyword>
<protein>
    <submittedName>
        <fullName evidence="1">Uncharacterized protein</fullName>
    </submittedName>
</protein>
<evidence type="ECO:0000313" key="2">
    <source>
        <dbReference type="Proteomes" id="UP000053766"/>
    </source>
</evidence>
<reference evidence="2" key="2">
    <citation type="journal article" date="2016" name="Sci. Rep.">
        <title>Dictyocaulus viviparus genome, variome and transcriptome elucidate lungworm biology and support future intervention.</title>
        <authorList>
            <person name="McNulty S.N."/>
            <person name="Strube C."/>
            <person name="Rosa B.A."/>
            <person name="Martin J.C."/>
            <person name="Tyagi R."/>
            <person name="Choi Y.J."/>
            <person name="Wang Q."/>
            <person name="Hallsworth Pepin K."/>
            <person name="Zhang X."/>
            <person name="Ozersky P."/>
            <person name="Wilson R.K."/>
            <person name="Sternberg P.W."/>
            <person name="Gasser R.B."/>
            <person name="Mitreva M."/>
        </authorList>
    </citation>
    <scope>NUCLEOTIDE SEQUENCE [LARGE SCALE GENOMIC DNA]</scope>
    <source>
        <strain evidence="2">HannoverDv2000</strain>
    </source>
</reference>
<accession>A0A0D8XTZ1</accession>
<dbReference type="Proteomes" id="UP000053766">
    <property type="component" value="Unassembled WGS sequence"/>
</dbReference>
<evidence type="ECO:0000313" key="1">
    <source>
        <dbReference type="EMBL" id="KJH47277.1"/>
    </source>
</evidence>